<dbReference type="EMBL" id="SJPP01000001">
    <property type="protein sequence ID" value="TWU12267.1"/>
    <property type="molecule type" value="Genomic_DNA"/>
</dbReference>
<dbReference type="InterPro" id="IPR032675">
    <property type="entry name" value="LRR_dom_sf"/>
</dbReference>
<accession>A0A5C6BKU2</accession>
<dbReference type="Proteomes" id="UP000320735">
    <property type="component" value="Unassembled WGS sequence"/>
</dbReference>
<keyword evidence="1" id="KW-0472">Membrane</keyword>
<proteinExistence type="predicted"/>
<keyword evidence="1" id="KW-0812">Transmembrane</keyword>
<comment type="caution">
    <text evidence="2">The sequence shown here is derived from an EMBL/GenBank/DDBJ whole genome shotgun (WGS) entry which is preliminary data.</text>
</comment>
<name>A0A5C6BKU2_9PLAN</name>
<gene>
    <name evidence="2" type="ORF">CA54_10900</name>
</gene>
<sequence>MRTMFRNPSMVWQGGIAVELNQLDSGNSGGAPFREPSMKKTLFLLVGVLAVLVNLVCTPMVASAETPAKPDPQTVRKAAIETLTQLGAKITVSSMDGDQPIYIVNLELSRVTDADLVHLKDLGRISGLQIGHTRITDAGLAHIMQLDRLGSLRLETSKVTLAGLRELWRVFPRLEITGIKNPLRGDPQTAKKLLRAVGDEVLARTAAQEASIPRSPLEKRILAELKRRDDAVRAYQFQWTQRKTMHQGSPALYFGARAGETIEEDITHTGTSELIVDGRKVRYSYTAELGTGGRSARANTIHAFNGEVERSHYDDPQPANRDFSREFFANRSFAASLAVTSLPRSLYSTFDPVLRDFNWMNARLLDEQQEIKGRPCYVFQLNYKYPNSDKQNGPSQSWWIDPSQDYSLVRYAWTDAEGRISRQTDVNYQQDAEHGWVPSLWRFRGLDGNGNVTTTLIARVTDYKINPDLPEETFTFEFPPGALVDR</sequence>
<keyword evidence="3" id="KW-1185">Reference proteome</keyword>
<dbReference type="AlphaFoldDB" id="A0A5C6BKU2"/>
<evidence type="ECO:0000313" key="3">
    <source>
        <dbReference type="Proteomes" id="UP000320735"/>
    </source>
</evidence>
<feature type="transmembrane region" description="Helical" evidence="1">
    <location>
        <begin position="42"/>
        <end position="62"/>
    </location>
</feature>
<keyword evidence="1" id="KW-1133">Transmembrane helix</keyword>
<reference evidence="2 3" key="1">
    <citation type="submission" date="2019-02" db="EMBL/GenBank/DDBJ databases">
        <title>Deep-cultivation of Planctomycetes and their phenomic and genomic characterization uncovers novel biology.</title>
        <authorList>
            <person name="Wiegand S."/>
            <person name="Jogler M."/>
            <person name="Boedeker C."/>
            <person name="Pinto D."/>
            <person name="Vollmers J."/>
            <person name="Rivas-Marin E."/>
            <person name="Kohn T."/>
            <person name="Peeters S.H."/>
            <person name="Heuer A."/>
            <person name="Rast P."/>
            <person name="Oberbeckmann S."/>
            <person name="Bunk B."/>
            <person name="Jeske O."/>
            <person name="Meyerdierks A."/>
            <person name="Storesund J.E."/>
            <person name="Kallscheuer N."/>
            <person name="Luecker S."/>
            <person name="Lage O.M."/>
            <person name="Pohl T."/>
            <person name="Merkel B.J."/>
            <person name="Hornburger P."/>
            <person name="Mueller R.-W."/>
            <person name="Bruemmer F."/>
            <person name="Labrenz M."/>
            <person name="Spormann A.M."/>
            <person name="Op Den Camp H."/>
            <person name="Overmann J."/>
            <person name="Amann R."/>
            <person name="Jetten M.S.M."/>
            <person name="Mascher T."/>
            <person name="Medema M.H."/>
            <person name="Devos D.P."/>
            <person name="Kaster A.-K."/>
            <person name="Ovreas L."/>
            <person name="Rohde M."/>
            <person name="Galperin M.Y."/>
            <person name="Jogler C."/>
        </authorList>
    </citation>
    <scope>NUCLEOTIDE SEQUENCE [LARGE SCALE GENOMIC DNA]</scope>
    <source>
        <strain evidence="2 3">CA54</strain>
    </source>
</reference>
<protein>
    <submittedName>
        <fullName evidence="2">Uncharacterized protein</fullName>
    </submittedName>
</protein>
<evidence type="ECO:0000256" key="1">
    <source>
        <dbReference type="SAM" id="Phobius"/>
    </source>
</evidence>
<dbReference type="Gene3D" id="3.80.10.10">
    <property type="entry name" value="Ribonuclease Inhibitor"/>
    <property type="match status" value="1"/>
</dbReference>
<organism evidence="2 3">
    <name type="scientific">Symmachiella macrocystis</name>
    <dbReference type="NCBI Taxonomy" id="2527985"/>
    <lineage>
        <taxon>Bacteria</taxon>
        <taxon>Pseudomonadati</taxon>
        <taxon>Planctomycetota</taxon>
        <taxon>Planctomycetia</taxon>
        <taxon>Planctomycetales</taxon>
        <taxon>Planctomycetaceae</taxon>
        <taxon>Symmachiella</taxon>
    </lineage>
</organism>
<dbReference type="Gene3D" id="2.50.20.10">
    <property type="entry name" value="Lipoprotein localisation LolA/LolB/LppX"/>
    <property type="match status" value="1"/>
</dbReference>
<evidence type="ECO:0000313" key="2">
    <source>
        <dbReference type="EMBL" id="TWU12267.1"/>
    </source>
</evidence>